<evidence type="ECO:0000313" key="3">
    <source>
        <dbReference type="EMBL" id="CAB49693.1"/>
    </source>
</evidence>
<reference evidence="3" key="1">
    <citation type="submission" date="1999-07" db="EMBL/GenBank/DDBJ databases">
        <authorList>
            <person name="Genoscope"/>
        </authorList>
    </citation>
    <scope>NUCLEOTIDE SEQUENCE</scope>
    <source>
        <strain evidence="3">Orsay</strain>
    </source>
</reference>
<reference evidence="4 6" key="5">
    <citation type="journal article" date="2012" name="Curr. Microbiol.">
        <title>Re-annotation of two hyperthermophilic archaea Pyrococcus abyssi GE5 and Pyrococcus furiosus DSM 3638.</title>
        <authorList>
            <person name="Gao J."/>
            <person name="Wang J."/>
        </authorList>
    </citation>
    <scope>GENOME REANNOTATION</scope>
    <source>
        <strain evidence="4">GE5</strain>
        <strain evidence="6">GE5 / Orsay</strain>
    </source>
</reference>
<dbReference type="PANTHER" id="PTHR39198:SF1">
    <property type="entry name" value="ALPHA-GALACTOSIDASE NEW3 DOMAIN-CONTAINING PROTEIN"/>
    <property type="match status" value="1"/>
</dbReference>
<evidence type="ECO:0000313" key="6">
    <source>
        <dbReference type="Proteomes" id="UP000009139"/>
    </source>
</evidence>
<dbReference type="InterPro" id="IPR013783">
    <property type="entry name" value="Ig-like_fold"/>
</dbReference>
<dbReference type="AlphaFoldDB" id="Q9V0L0"/>
<name>Q9V0L0_PYRAB</name>
<accession>Q9V0L0</accession>
<protein>
    <recommendedName>
        <fullName evidence="2">Alpha-galactosidase NEW3 domain-containing protein</fullName>
    </recommendedName>
</protein>
<gene>
    <name evidence="3" type="ordered locus">PAB2446</name>
</gene>
<keyword evidence="1" id="KW-0812">Transmembrane</keyword>
<dbReference type="PIR" id="D75122">
    <property type="entry name" value="D75122"/>
</dbReference>
<dbReference type="Gene3D" id="2.60.40.10">
    <property type="entry name" value="Immunoglobulins"/>
    <property type="match status" value="1"/>
</dbReference>
<dbReference type="Proteomes" id="UP000000810">
    <property type="component" value="Chromosome"/>
</dbReference>
<feature type="transmembrane region" description="Helical" evidence="1">
    <location>
        <begin position="703"/>
        <end position="721"/>
    </location>
</feature>
<evidence type="ECO:0000256" key="1">
    <source>
        <dbReference type="SAM" id="Phobius"/>
    </source>
</evidence>
<dbReference type="PATRIC" id="fig|272844.11.peg.819"/>
<dbReference type="Pfam" id="PF10633">
    <property type="entry name" value="NPCBM_assoc"/>
    <property type="match status" value="1"/>
</dbReference>
<dbReference type="HOGENOM" id="CLU_024113_0_0_2"/>
<dbReference type="PIRSF" id="PIRSF019317">
    <property type="entry name" value="UCP019317"/>
    <property type="match status" value="1"/>
</dbReference>
<evidence type="ECO:0000259" key="2">
    <source>
        <dbReference type="Pfam" id="PF10633"/>
    </source>
</evidence>
<organism evidence="3 5">
    <name type="scientific">Pyrococcus abyssi (strain GE5 / Orsay)</name>
    <dbReference type="NCBI Taxonomy" id="272844"/>
    <lineage>
        <taxon>Archaea</taxon>
        <taxon>Methanobacteriati</taxon>
        <taxon>Methanobacteriota</taxon>
        <taxon>Thermococci</taxon>
        <taxon>Thermococcales</taxon>
        <taxon>Thermococcaceae</taxon>
        <taxon>Pyrococcus</taxon>
    </lineage>
</organism>
<dbReference type="RefSeq" id="WP_010867901.1">
    <property type="nucleotide sequence ID" value="NC_000868.1"/>
</dbReference>
<dbReference type="STRING" id="272844.PAB2446"/>
<keyword evidence="5" id="KW-1185">Reference proteome</keyword>
<dbReference type="SUPFAM" id="SSF49464">
    <property type="entry name" value="Carboxypeptidase regulatory domain-like"/>
    <property type="match status" value="1"/>
</dbReference>
<evidence type="ECO:0000313" key="4">
    <source>
        <dbReference type="EMBL" id="CCE70176.1"/>
    </source>
</evidence>
<reference evidence="3" key="3">
    <citation type="journal article" date="2001" name="Genome Res.">
        <title>Genome evolution at the genus level: comparison of three complete genomes of hyperthermophilic archaea.</title>
        <authorList>
            <person name="Lecompte O."/>
            <person name="Ripp R."/>
            <person name="Puzos-Barbe V."/>
            <person name="Duprat S."/>
            <person name="Heilig R."/>
            <person name="Dietrich J."/>
            <person name="Thierry J.C."/>
            <person name="Poch O."/>
        </authorList>
    </citation>
    <scope>NUCLEOTIDE SEQUENCE</scope>
    <source>
        <strain evidence="3">Orsay</strain>
    </source>
</reference>
<dbReference type="EMBL" id="HE613800">
    <property type="protein sequence ID" value="CCE70176.1"/>
    <property type="molecule type" value="Genomic_DNA"/>
</dbReference>
<feature type="domain" description="Alpha-galactosidase NEW3" evidence="2">
    <location>
        <begin position="607"/>
        <end position="682"/>
    </location>
</feature>
<dbReference type="EMBL" id="AJ248285">
    <property type="protein sequence ID" value="CAB49693.1"/>
    <property type="molecule type" value="Genomic_DNA"/>
</dbReference>
<keyword evidence="1" id="KW-0472">Membrane</keyword>
<dbReference type="Pfam" id="PF13620">
    <property type="entry name" value="CarboxypepD_reg"/>
    <property type="match status" value="1"/>
</dbReference>
<dbReference type="InterPro" id="IPR008969">
    <property type="entry name" value="CarboxyPept-like_regulatory"/>
</dbReference>
<dbReference type="InterPro" id="IPR014501">
    <property type="entry name" value="UCP019317"/>
</dbReference>
<dbReference type="Gene3D" id="2.60.40.1120">
    <property type="entry name" value="Carboxypeptidase-like, regulatory domain"/>
    <property type="match status" value="1"/>
</dbReference>
<dbReference type="Proteomes" id="UP000009139">
    <property type="component" value="Chromosome"/>
</dbReference>
<evidence type="ECO:0000313" key="5">
    <source>
        <dbReference type="Proteomes" id="UP000000810"/>
    </source>
</evidence>
<dbReference type="InterPro" id="IPR018905">
    <property type="entry name" value="A-galactase_NEW3"/>
</dbReference>
<reference evidence="3 5" key="4">
    <citation type="journal article" date="2003" name="Mol. Microbiol.">
        <title>An integrated analysis of the genome of the hyperthermophilic archaeon Pyrococcus abyssi.</title>
        <authorList>
            <person name="Cohen G."/>
            <person name="Barbe V."/>
            <person name="Flament D."/>
            <person name="Galperin M."/>
            <person name="Heilig R."/>
            <person name="Ripp R."/>
            <person name="Lecompte O."/>
            <person name="Prieur D."/>
            <person name="Poch O."/>
            <person name="Quellerou J."/>
            <person name="Thierry J.C."/>
            <person name="Van der Oost J."/>
            <person name="Weissenbach J."/>
            <person name="Zivanovic Y."/>
            <person name="Forterre P."/>
        </authorList>
    </citation>
    <scope>NUCLEOTIDE SEQUENCE [LARGE SCALE GENOMIC DNA]</scope>
    <source>
        <strain evidence="5">GE5 / Orsay</strain>
        <strain evidence="3">Orsay</strain>
    </source>
</reference>
<dbReference type="KEGG" id="pab:PAB2446"/>
<sequence>MKMKITLLAFVLLAMLTTPILAKERTITVFEGKILPGEKLIVGNYTVEVAFDTSKNPYIIVWRGDRKVAINRAVFGSRVEINNLTLVIGGYDEKGLTVVVSWKSEGRSYSLRVGRYIQGFKVVNISNSSITLGKDSSTFDIPKGVLTKLENFAFEFNGTTLTVYELPRVTLEKKIEEKSEIIVSYPFEEARIELGKTITVPIVVFNNGTQNVTLELSAESSKGIEVKFLYQGIEVKTIKLRGKETTSLQLLITPKDIKAGKYDVKFSIGNKTYKIFIDVKGKEPLEIITPIISQDSEAGTQVQFPITLLAHSDVIISIESKVPENWESYTLMDGVRIREAYLSSESQKVINLLVEVPRNADLGYHQIELNIVGRDPNNLSVVFNKTLVFGVNVYKTYKGQNATLKLIVVDDLGNPVPRALVKIGEQEYLTDSSGTLEVEIKPGEYNVNISKEGYEQKKESIKLGDGETKEIKITLTRKAYYFTVDTKSDIYPIFLGSPSSFSINIENLGKNDDEYKLELVGFPENWNYIFTESPESKLEITRVKVKAGESRTVYLQVYPSLNAMPGDYNVTIIVKSSSGLTRKVPIKIKLTGFYNMDVRLMNYRLTITAGEEKGTSINIWNFGNAPLTNIKITVNGPQGWEIRVDKSLIPSLPPKGNVNVPITIKVPEGTTAGDYRIRISVKSDQAEWSDTLRVVVKQRSTSTYIGVLILVLAFGLVIFMMRRLGRR</sequence>
<dbReference type="eggNOG" id="arCOG02087">
    <property type="taxonomic scope" value="Archaea"/>
</dbReference>
<dbReference type="PANTHER" id="PTHR39198">
    <property type="entry name" value="HYPOTHETICAL MEMBRANE PROTEIN, CONSERVED"/>
    <property type="match status" value="1"/>
</dbReference>
<proteinExistence type="predicted"/>
<keyword evidence="1" id="KW-1133">Transmembrane helix</keyword>
<reference evidence="3" key="2">
    <citation type="journal article" date="2000" name="J. Mol. Biol.">
        <title>Archaeal homologs of eukaryotic methylation guide small nucleolar RNAs: lessons from the Pyrococcus genomes.</title>
        <authorList>
            <person name="Gaspin C."/>
            <person name="Cavaille J."/>
            <person name="Erauso G."/>
        </authorList>
    </citation>
    <scope>NUCLEOTIDE SEQUENCE</scope>
    <source>
        <strain evidence="3">Orsay</strain>
    </source>
</reference>